<evidence type="ECO:0000313" key="3">
    <source>
        <dbReference type="Proteomes" id="UP000594263"/>
    </source>
</evidence>
<reference evidence="2" key="1">
    <citation type="submission" date="2021-01" db="UniProtKB">
        <authorList>
            <consortium name="EnsemblPlants"/>
        </authorList>
    </citation>
    <scope>IDENTIFICATION</scope>
</reference>
<dbReference type="AlphaFoldDB" id="A0A7N0TA72"/>
<evidence type="ECO:0000256" key="1">
    <source>
        <dbReference type="SAM" id="MobiDB-lite"/>
    </source>
</evidence>
<name>A0A7N0TA72_KALFE</name>
<organism evidence="2 3">
    <name type="scientific">Kalanchoe fedtschenkoi</name>
    <name type="common">Lavender scallops</name>
    <name type="synonym">South American air plant</name>
    <dbReference type="NCBI Taxonomy" id="63787"/>
    <lineage>
        <taxon>Eukaryota</taxon>
        <taxon>Viridiplantae</taxon>
        <taxon>Streptophyta</taxon>
        <taxon>Embryophyta</taxon>
        <taxon>Tracheophyta</taxon>
        <taxon>Spermatophyta</taxon>
        <taxon>Magnoliopsida</taxon>
        <taxon>eudicotyledons</taxon>
        <taxon>Gunneridae</taxon>
        <taxon>Pentapetalae</taxon>
        <taxon>Saxifragales</taxon>
        <taxon>Crassulaceae</taxon>
        <taxon>Kalanchoe</taxon>
    </lineage>
</organism>
<feature type="compositionally biased region" description="Acidic residues" evidence="1">
    <location>
        <begin position="74"/>
        <end position="95"/>
    </location>
</feature>
<protein>
    <submittedName>
        <fullName evidence="2">Uncharacterized protein</fullName>
    </submittedName>
</protein>
<accession>A0A7N0TA72</accession>
<feature type="compositionally biased region" description="Pro residues" evidence="1">
    <location>
        <begin position="54"/>
        <end position="69"/>
    </location>
</feature>
<dbReference type="OMA" id="MNSISCW"/>
<dbReference type="EnsemblPlants" id="Kaladp0030s0042.1.v1.1">
    <property type="protein sequence ID" value="Kaladp0030s0042.1.v1.1"/>
    <property type="gene ID" value="Kaladp0030s0042.v1.1"/>
</dbReference>
<dbReference type="PANTHER" id="PTHR43473:SF2">
    <property type="entry name" value="MAGNESIUM-CHELATASE SUBUNIT CHLD, CHLOROPLASTIC"/>
    <property type="match status" value="1"/>
</dbReference>
<keyword evidence="3" id="KW-1185">Reference proteome</keyword>
<dbReference type="PANTHER" id="PTHR43473">
    <property type="entry name" value="MAGNESIUM-CHELATASE SUBUNIT CHLD, CHLOROPLASTIC"/>
    <property type="match status" value="1"/>
</dbReference>
<evidence type="ECO:0000313" key="2">
    <source>
        <dbReference type="EnsemblPlants" id="Kaladp0030s0042.1.v1.1"/>
    </source>
</evidence>
<dbReference type="Proteomes" id="UP000594263">
    <property type="component" value="Unplaced"/>
</dbReference>
<feature type="region of interest" description="Disordered" evidence="1">
    <location>
        <begin position="44"/>
        <end position="104"/>
    </location>
</feature>
<sequence length="126" mass="14660">MNSISCWWKSTPFTFHGHRAELYAARVAKCLAGVEGREKVELVIRPRSNINENPPEPHNQQAPPPPPPQQNQDSQEDQKDEEEKEDEDDKEDENEQDRIREEFIFDAEGGLINEKLLFFAQQARRC</sequence>
<dbReference type="Gramene" id="Kaladp0030s0042.1.v1.1">
    <property type="protein sequence ID" value="Kaladp0030s0042.1.v1.1"/>
    <property type="gene ID" value="Kaladp0030s0042.v1.1"/>
</dbReference>
<proteinExistence type="predicted"/>